<dbReference type="KEGG" id="gem:GM21_1456"/>
<proteinExistence type="predicted"/>
<keyword evidence="1" id="KW-0378">Hydrolase</keyword>
<sequence>MQGVNLPAKYIIAKNPYLETRGKKARLSCYDFGNLRGRAGRLMKDFVGIAIIIDEEAFEDSDIDLFKSAEKEIRPSYSDKFCSNEDDIVDIVMGADPHTENKPANEIATLIKNAIMTYGDKAKLKLERYGIEFDDSVFDSICSRIVGSSDLTLVSNPISRIDPFEIARIIKCIKKDRIYLPTNIWSSDFVESLKSLLVWFSKQNYSPFAKEFPRISDKYAYSLAITASKWGREVPLREIISWKQDATPDDIDDNISKVLDHVAYRIPKVLYPIYSNLDIETNFISSIETGVSTPAAVKLVESGVPREVILSIMQITGKSDSWITSTKDVKSRLAGRLNRWEVIQLPEE</sequence>
<keyword evidence="1" id="KW-0347">Helicase</keyword>
<name>C6E4Y3_GEOSM</name>
<protein>
    <submittedName>
        <fullName evidence="1">DEAD/DEAH box helicase domain-containing protein</fullName>
    </submittedName>
</protein>
<organism evidence="1">
    <name type="scientific">Geobacter sp. (strain M21)</name>
    <dbReference type="NCBI Taxonomy" id="443144"/>
    <lineage>
        <taxon>Bacteria</taxon>
        <taxon>Pseudomonadati</taxon>
        <taxon>Thermodesulfobacteriota</taxon>
        <taxon>Desulfuromonadia</taxon>
        <taxon>Geobacterales</taxon>
        <taxon>Geobacteraceae</taxon>
        <taxon>Geobacter</taxon>
    </lineage>
</organism>
<dbReference type="STRING" id="443144.GM21_1456"/>
<accession>C6E4Y3</accession>
<dbReference type="InterPro" id="IPR027417">
    <property type="entry name" value="P-loop_NTPase"/>
</dbReference>
<reference evidence="1" key="1">
    <citation type="submission" date="2009-07" db="EMBL/GenBank/DDBJ databases">
        <title>Complete sequence of Geobacter sp. M21.</title>
        <authorList>
            <consortium name="US DOE Joint Genome Institute"/>
            <person name="Lucas S."/>
            <person name="Copeland A."/>
            <person name="Lapidus A."/>
            <person name="Glavina del Rio T."/>
            <person name="Dalin E."/>
            <person name="Tice H."/>
            <person name="Bruce D."/>
            <person name="Goodwin L."/>
            <person name="Pitluck S."/>
            <person name="Saunders E."/>
            <person name="Brettin T."/>
            <person name="Detter J.C."/>
            <person name="Han C."/>
            <person name="Larimer F."/>
            <person name="Land M."/>
            <person name="Hauser L."/>
            <person name="Kyrpides N."/>
            <person name="Ovchinnikova G."/>
            <person name="Lovley D."/>
        </authorList>
    </citation>
    <scope>NUCLEOTIDE SEQUENCE [LARGE SCALE GENOMIC DNA]</scope>
    <source>
        <strain evidence="1">M21</strain>
    </source>
</reference>
<dbReference type="HOGENOM" id="CLU_796349_0_0_7"/>
<keyword evidence="1" id="KW-0067">ATP-binding</keyword>
<gene>
    <name evidence="1" type="ordered locus">GM21_1456</name>
</gene>
<dbReference type="GO" id="GO:0004386">
    <property type="term" value="F:helicase activity"/>
    <property type="evidence" value="ECO:0007669"/>
    <property type="project" value="UniProtKB-KW"/>
</dbReference>
<dbReference type="Gene3D" id="3.40.50.300">
    <property type="entry name" value="P-loop containing nucleotide triphosphate hydrolases"/>
    <property type="match status" value="1"/>
</dbReference>
<dbReference type="EMBL" id="CP001661">
    <property type="protein sequence ID" value="ACT17512.1"/>
    <property type="molecule type" value="Genomic_DNA"/>
</dbReference>
<evidence type="ECO:0000313" key="1">
    <source>
        <dbReference type="EMBL" id="ACT17512.1"/>
    </source>
</evidence>
<dbReference type="AlphaFoldDB" id="C6E4Y3"/>
<dbReference type="eggNOG" id="COG1204">
    <property type="taxonomic scope" value="Bacteria"/>
</dbReference>
<keyword evidence="1" id="KW-0547">Nucleotide-binding</keyword>